<evidence type="ECO:0000313" key="4">
    <source>
        <dbReference type="EMBL" id="KAI1710382.1"/>
    </source>
</evidence>
<evidence type="ECO:0000256" key="1">
    <source>
        <dbReference type="SAM" id="MobiDB-lite"/>
    </source>
</evidence>
<dbReference type="EMBL" id="JAKKPZ010000026">
    <property type="protein sequence ID" value="KAI1710382.1"/>
    <property type="molecule type" value="Genomic_DNA"/>
</dbReference>
<dbReference type="PANTHER" id="PTHR45749:SF21">
    <property type="entry name" value="DUF4371 DOMAIN-CONTAINING PROTEIN"/>
    <property type="match status" value="1"/>
</dbReference>
<organism evidence="4 5">
    <name type="scientific">Ditylenchus destructor</name>
    <dbReference type="NCBI Taxonomy" id="166010"/>
    <lineage>
        <taxon>Eukaryota</taxon>
        <taxon>Metazoa</taxon>
        <taxon>Ecdysozoa</taxon>
        <taxon>Nematoda</taxon>
        <taxon>Chromadorea</taxon>
        <taxon>Rhabditida</taxon>
        <taxon>Tylenchina</taxon>
        <taxon>Tylenchomorpha</taxon>
        <taxon>Sphaerularioidea</taxon>
        <taxon>Anguinidae</taxon>
        <taxon>Anguininae</taxon>
        <taxon>Ditylenchus</taxon>
    </lineage>
</organism>
<dbReference type="Proteomes" id="UP001201812">
    <property type="component" value="Unassembled WGS sequence"/>
</dbReference>
<comment type="caution">
    <text evidence="4">The sequence shown here is derived from an EMBL/GenBank/DDBJ whole genome shotgun (WGS) entry which is preliminary data.</text>
</comment>
<accession>A0AAD4N1F3</accession>
<dbReference type="PANTHER" id="PTHR45749">
    <property type="match status" value="1"/>
</dbReference>
<dbReference type="InterPro" id="IPR025398">
    <property type="entry name" value="DUF4371"/>
</dbReference>
<dbReference type="GO" id="GO:0046983">
    <property type="term" value="F:protein dimerization activity"/>
    <property type="evidence" value="ECO:0007669"/>
    <property type="project" value="InterPro"/>
</dbReference>
<feature type="domain" description="HAT C-terminal dimerisation" evidence="2">
    <location>
        <begin position="402"/>
        <end position="462"/>
    </location>
</feature>
<dbReference type="InterPro" id="IPR008906">
    <property type="entry name" value="HATC_C_dom"/>
</dbReference>
<dbReference type="Pfam" id="PF14291">
    <property type="entry name" value="DUF4371"/>
    <property type="match status" value="1"/>
</dbReference>
<name>A0AAD4N1F3_9BILA</name>
<dbReference type="InterPro" id="IPR012337">
    <property type="entry name" value="RNaseH-like_sf"/>
</dbReference>
<dbReference type="Pfam" id="PF05699">
    <property type="entry name" value="Dimer_Tnp_hAT"/>
    <property type="match status" value="1"/>
</dbReference>
<proteinExistence type="predicted"/>
<reference evidence="4" key="1">
    <citation type="submission" date="2022-01" db="EMBL/GenBank/DDBJ databases">
        <title>Genome Sequence Resource for Two Populations of Ditylenchus destructor, the Migratory Endoparasitic Phytonematode.</title>
        <authorList>
            <person name="Zhang H."/>
            <person name="Lin R."/>
            <person name="Xie B."/>
        </authorList>
    </citation>
    <scope>NUCLEOTIDE SEQUENCE</scope>
    <source>
        <strain evidence="4">BazhouSP</strain>
    </source>
</reference>
<evidence type="ECO:0000259" key="3">
    <source>
        <dbReference type="Pfam" id="PF14291"/>
    </source>
</evidence>
<feature type="domain" description="DUF4371" evidence="3">
    <location>
        <begin position="87"/>
        <end position="197"/>
    </location>
</feature>
<sequence>MDIRKFFQAPPAKAPRTDPETPIEPPSCSSPIIPSTCEPKIDPLDIGNEKYAFTTAAWMPNISKKIAFHQRDENKRYYLHHRYFDYSSDTVQNQLLEAGKSIILRRIKKEMIEAEYFSVISDETMDVSRSEQLCTAVRYVYGNSIRERFLTFTALEGHSAVHIKSAIISSLTEHLDLKQCKLVGQSYDGASVMSGDTGGVQRLIRNEYPAAFYLHCSAHAFNLSISKAAAVLDIKVCMGTINNVANFFRESAKRSALRIGLDGITILSNEVKEWLNGQGSGRFEAIVQDAEKLRNSLPEEAAKETLIKKETLQTKIYEPFLKAFRRHLKIYFDHHFKLMADFTKLLPGNLGTFQEVRGLFRFYIHHEIVLADMRDFEREFDTWRTIWQMRGDVVTSPTELAKICSESFCDNLAKIFQILATLGFSATTAERSFSVLKYIKDILRNSMAQNRLNNLCSLYIHTDISVEEIIDEFARNNHRLKFA</sequence>
<dbReference type="SUPFAM" id="SSF53098">
    <property type="entry name" value="Ribonuclease H-like"/>
    <property type="match status" value="1"/>
</dbReference>
<dbReference type="AlphaFoldDB" id="A0AAD4N1F3"/>
<protein>
    <submittedName>
        <fullName evidence="4">52 kDa repressor of the inhibitor of the protein kinase</fullName>
    </submittedName>
</protein>
<feature type="region of interest" description="Disordered" evidence="1">
    <location>
        <begin position="1"/>
        <end position="28"/>
    </location>
</feature>
<evidence type="ECO:0000259" key="2">
    <source>
        <dbReference type="Pfam" id="PF05699"/>
    </source>
</evidence>
<evidence type="ECO:0000313" key="5">
    <source>
        <dbReference type="Proteomes" id="UP001201812"/>
    </source>
</evidence>
<gene>
    <name evidence="4" type="ORF">DdX_10741</name>
</gene>
<keyword evidence="5" id="KW-1185">Reference proteome</keyword>